<feature type="active site" description="Charge relay system" evidence="8">
    <location>
        <position position="338"/>
    </location>
</feature>
<name>B3RSH1_TRIAD</name>
<dbReference type="HOGENOM" id="CLU_010974_0_0_1"/>
<keyword evidence="5" id="KW-0443">Lipid metabolism</keyword>
<dbReference type="EMBL" id="DS985243">
    <property type="protein sequence ID" value="EDV27056.1"/>
    <property type="molecule type" value="Genomic_DNA"/>
</dbReference>
<feature type="active site" description="Charge relay system" evidence="8">
    <location>
        <position position="367"/>
    </location>
</feature>
<evidence type="ECO:0000256" key="3">
    <source>
        <dbReference type="ARBA" id="ARBA00022801"/>
    </source>
</evidence>
<dbReference type="PIRSF" id="PIRSF000862">
    <property type="entry name" value="Steryl_ester_lip"/>
    <property type="match status" value="1"/>
</dbReference>
<dbReference type="InterPro" id="IPR006693">
    <property type="entry name" value="AB_hydrolase_lipase"/>
</dbReference>
<dbReference type="GO" id="GO:0016042">
    <property type="term" value="P:lipid catabolic process"/>
    <property type="evidence" value="ECO:0007669"/>
    <property type="project" value="UniProtKB-KW"/>
</dbReference>
<dbReference type="PANTHER" id="PTHR11005">
    <property type="entry name" value="LYSOSOMAL ACID LIPASE-RELATED"/>
    <property type="match status" value="1"/>
</dbReference>
<evidence type="ECO:0000256" key="8">
    <source>
        <dbReference type="PIRSR" id="PIRSR000862-1"/>
    </source>
</evidence>
<dbReference type="InParanoid" id="B3RSH1"/>
<dbReference type="CTD" id="6752265"/>
<dbReference type="OrthoDB" id="9974421at2759"/>
<feature type="signal peptide" evidence="9">
    <location>
        <begin position="1"/>
        <end position="19"/>
    </location>
</feature>
<dbReference type="Gene3D" id="3.40.50.1820">
    <property type="entry name" value="alpha/beta hydrolase"/>
    <property type="match status" value="1"/>
</dbReference>
<evidence type="ECO:0000256" key="5">
    <source>
        <dbReference type="ARBA" id="ARBA00023098"/>
    </source>
</evidence>
<keyword evidence="3 7" id="KW-0378">Hydrolase</keyword>
<keyword evidence="6" id="KW-0325">Glycoprotein</keyword>
<dbReference type="Proteomes" id="UP000009022">
    <property type="component" value="Unassembled WGS sequence"/>
</dbReference>
<dbReference type="InterPro" id="IPR025483">
    <property type="entry name" value="Lipase_euk"/>
</dbReference>
<dbReference type="STRING" id="10228.B3RSH1"/>
<evidence type="ECO:0000256" key="6">
    <source>
        <dbReference type="ARBA" id="ARBA00023180"/>
    </source>
</evidence>
<keyword evidence="4 7" id="KW-0442">Lipid degradation</keyword>
<feature type="active site" description="Nucleophile" evidence="8">
    <location>
        <position position="165"/>
    </location>
</feature>
<accession>B3RSH1</accession>
<dbReference type="PhylomeDB" id="B3RSH1"/>
<protein>
    <recommendedName>
        <fullName evidence="7">Lipase</fullName>
    </recommendedName>
</protein>
<dbReference type="GO" id="GO:0006629">
    <property type="term" value="P:lipid metabolic process"/>
    <property type="evidence" value="ECO:0000318"/>
    <property type="project" value="GO_Central"/>
</dbReference>
<dbReference type="GO" id="GO:0016298">
    <property type="term" value="F:lipase activity"/>
    <property type="evidence" value="ECO:0000318"/>
    <property type="project" value="GO_Central"/>
</dbReference>
<evidence type="ECO:0000256" key="9">
    <source>
        <dbReference type="SAM" id="SignalP"/>
    </source>
</evidence>
<dbReference type="eggNOG" id="KOG2624">
    <property type="taxonomic scope" value="Eukaryota"/>
</dbReference>
<feature type="domain" description="Partial AB-hydrolase lipase" evidence="10">
    <location>
        <begin position="27"/>
        <end position="90"/>
    </location>
</feature>
<dbReference type="SUPFAM" id="SSF53474">
    <property type="entry name" value="alpha/beta-Hydrolases"/>
    <property type="match status" value="1"/>
</dbReference>
<evidence type="ECO:0000256" key="4">
    <source>
        <dbReference type="ARBA" id="ARBA00022963"/>
    </source>
</evidence>
<dbReference type="RefSeq" id="XP_002111052.1">
    <property type="nucleotide sequence ID" value="XM_002111016.1"/>
</dbReference>
<dbReference type="KEGG" id="tad:TRIADDRAFT_22609"/>
<gene>
    <name evidence="11" type="ORF">TRIADDRAFT_22609</name>
</gene>
<evidence type="ECO:0000259" key="10">
    <source>
        <dbReference type="Pfam" id="PF04083"/>
    </source>
</evidence>
<dbReference type="GeneID" id="6752265"/>
<evidence type="ECO:0000256" key="1">
    <source>
        <dbReference type="ARBA" id="ARBA00010701"/>
    </source>
</evidence>
<dbReference type="OMA" id="WSRRNLY"/>
<dbReference type="FunCoup" id="B3RSH1">
    <property type="interactions" value="368"/>
</dbReference>
<comment type="similarity">
    <text evidence="1 7">Belongs to the AB hydrolase superfamily. Lipase family.</text>
</comment>
<evidence type="ECO:0000313" key="11">
    <source>
        <dbReference type="EMBL" id="EDV27056.1"/>
    </source>
</evidence>
<evidence type="ECO:0000256" key="7">
    <source>
        <dbReference type="PIRNR" id="PIRNR000862"/>
    </source>
</evidence>
<dbReference type="AlphaFoldDB" id="B3RSH1"/>
<dbReference type="InterPro" id="IPR029058">
    <property type="entry name" value="AB_hydrolase_fold"/>
</dbReference>
<feature type="chain" id="PRO_5002798314" description="Lipase" evidence="9">
    <location>
        <begin position="20"/>
        <end position="394"/>
    </location>
</feature>
<keyword evidence="2 9" id="KW-0732">Signal</keyword>
<evidence type="ECO:0000256" key="2">
    <source>
        <dbReference type="ARBA" id="ARBA00022729"/>
    </source>
</evidence>
<proteinExistence type="inferred from homology"/>
<evidence type="ECO:0000313" key="12">
    <source>
        <dbReference type="Proteomes" id="UP000009022"/>
    </source>
</evidence>
<organism evidence="11 12">
    <name type="scientific">Trichoplax adhaerens</name>
    <name type="common">Trichoplax reptans</name>
    <dbReference type="NCBI Taxonomy" id="10228"/>
    <lineage>
        <taxon>Eukaryota</taxon>
        <taxon>Metazoa</taxon>
        <taxon>Placozoa</taxon>
        <taxon>Uniplacotomia</taxon>
        <taxon>Trichoplacea</taxon>
        <taxon>Trichoplacidae</taxon>
        <taxon>Trichoplax</taxon>
    </lineage>
</organism>
<dbReference type="FunFam" id="3.40.50.1820:FF:000021">
    <property type="entry name" value="Lipase"/>
    <property type="match status" value="1"/>
</dbReference>
<sequence>MIYCLITLFITFTSTLAQADPEVNMNVSQIIRYNGYKVEEYKVITKDGFVLGIQRIPSGKHESALNKTAKPVVFLQHGLLGSSFNWVANLPNQSLAFIMADAGFDVWLGNVRGNIYSRHHVFLKPSQEEFWAWSYDEMAKYDLPAMIEFALRTTHQSQLYYVGFSQGTMIAFASFSSNHILASKIKYFAALAPVANVGSIKSPIRYLSYFAYDFQLISHLLGYYEFLPGKSILQWLASYLCRGKLDPYCSNILFIIAGYDDHNGINKTRLPIYLSHTPAGTSVRNMVHFAQGVLSHRFQMFDYGNPSDNLKYYGQPMPPQYSIKTMNVPTILCSGRRDWLADPRDVSWLQSRIQNLVCHDVTESYDHLDFIWASDALNAVYKKMIKYFLRDYYN</sequence>
<dbReference type="Pfam" id="PF04083">
    <property type="entry name" value="Abhydro_lipase"/>
    <property type="match status" value="1"/>
</dbReference>
<keyword evidence="12" id="KW-1185">Reference proteome</keyword>
<dbReference type="ESTHER" id="triad-b3rsh1">
    <property type="family name" value="Acidic_Lipase"/>
</dbReference>
<reference evidence="11 12" key="1">
    <citation type="journal article" date="2008" name="Nature">
        <title>The Trichoplax genome and the nature of placozoans.</title>
        <authorList>
            <person name="Srivastava M."/>
            <person name="Begovic E."/>
            <person name="Chapman J."/>
            <person name="Putnam N.H."/>
            <person name="Hellsten U."/>
            <person name="Kawashima T."/>
            <person name="Kuo A."/>
            <person name="Mitros T."/>
            <person name="Salamov A."/>
            <person name="Carpenter M.L."/>
            <person name="Signorovitch A.Y."/>
            <person name="Moreno M.A."/>
            <person name="Kamm K."/>
            <person name="Grimwood J."/>
            <person name="Schmutz J."/>
            <person name="Shapiro H."/>
            <person name="Grigoriev I.V."/>
            <person name="Buss L.W."/>
            <person name="Schierwater B."/>
            <person name="Dellaporta S.L."/>
            <person name="Rokhsar D.S."/>
        </authorList>
    </citation>
    <scope>NUCLEOTIDE SEQUENCE [LARGE SCALE GENOMIC DNA]</scope>
    <source>
        <strain evidence="11 12">Grell-BS-1999</strain>
    </source>
</reference>